<dbReference type="Pfam" id="PF12833">
    <property type="entry name" value="HTH_18"/>
    <property type="match status" value="1"/>
</dbReference>
<dbReference type="InterPro" id="IPR041522">
    <property type="entry name" value="CdaR_GGDEF"/>
</dbReference>
<keyword evidence="4" id="KW-0472">Membrane</keyword>
<evidence type="ECO:0000256" key="4">
    <source>
        <dbReference type="SAM" id="Phobius"/>
    </source>
</evidence>
<dbReference type="PROSITE" id="PS01124">
    <property type="entry name" value="HTH_ARAC_FAMILY_2"/>
    <property type="match status" value="1"/>
</dbReference>
<dbReference type="EMBL" id="CP002869">
    <property type="protein sequence ID" value="AEI40345.1"/>
    <property type="molecule type" value="Genomic_DNA"/>
</dbReference>
<keyword evidence="2" id="KW-0238">DNA-binding</keyword>
<evidence type="ECO:0000259" key="5">
    <source>
        <dbReference type="PROSITE" id="PS01124"/>
    </source>
</evidence>
<keyword evidence="1" id="KW-0805">Transcription regulation</keyword>
<reference evidence="7" key="1">
    <citation type="submission" date="2011-06" db="EMBL/GenBank/DDBJ databases">
        <title>Complete genome sequence of Paenibacillus mucilaginosus KNP414.</title>
        <authorList>
            <person name="Wang J."/>
            <person name="Hu S."/>
            <person name="Hu X."/>
            <person name="Zhang B."/>
            <person name="Dong D."/>
            <person name="Zhang S."/>
            <person name="Zhao K."/>
            <person name="Wu D."/>
        </authorList>
    </citation>
    <scope>NUCLEOTIDE SEQUENCE [LARGE SCALE GENOMIC DNA]</scope>
    <source>
        <strain evidence="7">KNP414</strain>
    </source>
</reference>
<keyword evidence="4" id="KW-1133">Transmembrane helix</keyword>
<keyword evidence="4" id="KW-0812">Transmembrane</keyword>
<keyword evidence="3" id="KW-0804">Transcription</keyword>
<dbReference type="HOGENOM" id="CLU_019175_2_1_9"/>
<dbReference type="InterPro" id="IPR018062">
    <property type="entry name" value="HTH_AraC-typ_CS"/>
</dbReference>
<dbReference type="Pfam" id="PF17853">
    <property type="entry name" value="GGDEF_2"/>
    <property type="match status" value="1"/>
</dbReference>
<feature type="transmembrane region" description="Helical" evidence="4">
    <location>
        <begin position="292"/>
        <end position="312"/>
    </location>
</feature>
<dbReference type="PATRIC" id="fig|1036673.3.peg.1587"/>
<evidence type="ECO:0000256" key="2">
    <source>
        <dbReference type="ARBA" id="ARBA00023125"/>
    </source>
</evidence>
<proteinExistence type="predicted"/>
<name>F8FQJ0_PAEMK</name>
<sequence length="760" mass="85313">MWKQRDGHKRFIIAVVSACLPAAIIGILVYVLGTRSIEAEVNKSRQNQVAYATERIDSNLTHLESSIAQWSFKLSLGTTFGRLDLGNDYNDVQTLYQSLTWVKASDPLIEEVSLYLDRQEVLIRDTTGIVKITSPGELAYYKELSARQRDIYWAERNTQTTNSAPYMLVLRLPGGLVQSEAVLLVEVSAKQIDRLIAELESGGTGAALLMQQDGKPISLGRRKVSEPSELDSLLAESAAAMQGQAGTILTSWKGDTYSFSYAGMKRIGSIWSVASAVPLAHMTQPVQTMSRIILGISCLGLMLAVLLSWLAYRQMHEPFRRLAHQLTGKPSRAANVLEDIASEWQNLSRESRNLQERIDRQLPTLRESFLLQLVQGHLYYLQEDELVQRMEQYGWDVRDRVFAAMVLQVHGLYGNEGRFSARDEQLVTFSAANVAEELTGGMGLEASVINFQDLTVGLLLRFPVESGQEAQMSMLYPLAEELTSTLHSLLKVEITVCVGNSTRTLRELPLLFDDARSALSHRMLGEPQQILVVEEVMPAGPEAITYPFETERALLHAVKMGLDEEADELLDHYTAQLKALAGKEIEVRLGLLQLCGNVQHTMMQGGYNPLALTGGTVLWEELADVRDPLAIVDWLKQRLLRPYMSKLHGSQNRQLKQLVEKVLETIHASYMNDISLEYCADLHGTYSKRLSIGFKQVTGQTFIDYLTRYRLGQAKQLLTETDETIGEIALKVGYQPPYFNRLFKKYEGVTPGQYREQQGR</sequence>
<dbReference type="AlphaFoldDB" id="F8FQJ0"/>
<dbReference type="PANTHER" id="PTHR43280:SF28">
    <property type="entry name" value="HTH-TYPE TRANSCRIPTIONAL ACTIVATOR RHAS"/>
    <property type="match status" value="1"/>
</dbReference>
<dbReference type="InterPro" id="IPR009057">
    <property type="entry name" value="Homeodomain-like_sf"/>
</dbReference>
<protein>
    <submittedName>
        <fullName evidence="6">Transcriptional regulator</fullName>
    </submittedName>
</protein>
<dbReference type="PANTHER" id="PTHR43280">
    <property type="entry name" value="ARAC-FAMILY TRANSCRIPTIONAL REGULATOR"/>
    <property type="match status" value="1"/>
</dbReference>
<dbReference type="GO" id="GO:0043565">
    <property type="term" value="F:sequence-specific DNA binding"/>
    <property type="evidence" value="ECO:0007669"/>
    <property type="project" value="InterPro"/>
</dbReference>
<feature type="domain" description="HTH araC/xylS-type" evidence="5">
    <location>
        <begin position="660"/>
        <end position="757"/>
    </location>
</feature>
<accession>F8FQJ0</accession>
<evidence type="ECO:0000256" key="1">
    <source>
        <dbReference type="ARBA" id="ARBA00023015"/>
    </source>
</evidence>
<dbReference type="Gene3D" id="1.10.10.60">
    <property type="entry name" value="Homeodomain-like"/>
    <property type="match status" value="2"/>
</dbReference>
<evidence type="ECO:0000313" key="6">
    <source>
        <dbReference type="EMBL" id="AEI40345.1"/>
    </source>
</evidence>
<reference evidence="6 7" key="2">
    <citation type="journal article" date="2013" name="Genome Announc.">
        <title>Genome Sequence of Growth-Improving Paenibacillus mucilaginosus Strain KNP414.</title>
        <authorList>
            <person name="Lu J.J."/>
            <person name="Wang J.F."/>
            <person name="Hu X.F."/>
        </authorList>
    </citation>
    <scope>NUCLEOTIDE SEQUENCE [LARGE SCALE GENOMIC DNA]</scope>
    <source>
        <strain evidence="6 7">KNP414</strain>
    </source>
</reference>
<dbReference type="PROSITE" id="PS00041">
    <property type="entry name" value="HTH_ARAC_FAMILY_1"/>
    <property type="match status" value="1"/>
</dbReference>
<evidence type="ECO:0000313" key="7">
    <source>
        <dbReference type="Proteomes" id="UP000006620"/>
    </source>
</evidence>
<dbReference type="Gene3D" id="3.30.450.20">
    <property type="entry name" value="PAS domain"/>
    <property type="match status" value="1"/>
</dbReference>
<dbReference type="KEGG" id="pms:KNP414_01783"/>
<gene>
    <name evidence="6" type="ordered locus">KNP414_01783</name>
</gene>
<dbReference type="SMART" id="SM00342">
    <property type="entry name" value="HTH_ARAC"/>
    <property type="match status" value="1"/>
</dbReference>
<evidence type="ECO:0000256" key="3">
    <source>
        <dbReference type="ARBA" id="ARBA00023163"/>
    </source>
</evidence>
<dbReference type="RefSeq" id="WP_013915507.1">
    <property type="nucleotide sequence ID" value="NC_015690.1"/>
</dbReference>
<dbReference type="Proteomes" id="UP000006620">
    <property type="component" value="Chromosome"/>
</dbReference>
<organism evidence="6 7">
    <name type="scientific">Paenibacillus mucilaginosus (strain KNP414)</name>
    <dbReference type="NCBI Taxonomy" id="1036673"/>
    <lineage>
        <taxon>Bacteria</taxon>
        <taxon>Bacillati</taxon>
        <taxon>Bacillota</taxon>
        <taxon>Bacilli</taxon>
        <taxon>Bacillales</taxon>
        <taxon>Paenibacillaceae</taxon>
        <taxon>Paenibacillus</taxon>
    </lineage>
</organism>
<dbReference type="GO" id="GO:0003700">
    <property type="term" value="F:DNA-binding transcription factor activity"/>
    <property type="evidence" value="ECO:0007669"/>
    <property type="project" value="InterPro"/>
</dbReference>
<dbReference type="InterPro" id="IPR018060">
    <property type="entry name" value="HTH_AraC"/>
</dbReference>
<dbReference type="SUPFAM" id="SSF46689">
    <property type="entry name" value="Homeodomain-like"/>
    <property type="match status" value="1"/>
</dbReference>
<feature type="transmembrane region" description="Helical" evidence="4">
    <location>
        <begin position="12"/>
        <end position="33"/>
    </location>
</feature>